<dbReference type="GO" id="GO:0005524">
    <property type="term" value="F:ATP binding"/>
    <property type="evidence" value="ECO:0007669"/>
    <property type="project" value="UniProtKB-KW"/>
</dbReference>
<feature type="transmembrane region" description="Helical" evidence="11">
    <location>
        <begin position="148"/>
        <end position="167"/>
    </location>
</feature>
<dbReference type="Pfam" id="PF00005">
    <property type="entry name" value="ABC_tran"/>
    <property type="match status" value="1"/>
</dbReference>
<evidence type="ECO:0000256" key="9">
    <source>
        <dbReference type="ARBA" id="ARBA00023455"/>
    </source>
</evidence>
<evidence type="ECO:0000256" key="8">
    <source>
        <dbReference type="ARBA" id="ARBA00023136"/>
    </source>
</evidence>
<feature type="transmembrane region" description="Helical" evidence="11">
    <location>
        <begin position="12"/>
        <end position="36"/>
    </location>
</feature>
<dbReference type="InterPro" id="IPR003593">
    <property type="entry name" value="AAA+_ATPase"/>
</dbReference>
<keyword evidence="6" id="KW-1278">Translocase</keyword>
<keyword evidence="4" id="KW-0547">Nucleotide-binding</keyword>
<dbReference type="PANTHER" id="PTHR24221:SF654">
    <property type="entry name" value="ATP-BINDING CASSETTE SUB-FAMILY B MEMBER 6"/>
    <property type="match status" value="1"/>
</dbReference>
<feature type="region of interest" description="Disordered" evidence="10">
    <location>
        <begin position="309"/>
        <end position="429"/>
    </location>
</feature>
<dbReference type="InterPro" id="IPR011527">
    <property type="entry name" value="ABC1_TM_dom"/>
</dbReference>
<evidence type="ECO:0000259" key="13">
    <source>
        <dbReference type="PROSITE" id="PS50929"/>
    </source>
</evidence>
<feature type="compositionally biased region" description="Basic and acidic residues" evidence="10">
    <location>
        <begin position="396"/>
        <end position="411"/>
    </location>
</feature>
<evidence type="ECO:0000256" key="4">
    <source>
        <dbReference type="ARBA" id="ARBA00022741"/>
    </source>
</evidence>
<dbReference type="EMBL" id="JBIAQY010000001">
    <property type="protein sequence ID" value="MFF3566644.1"/>
    <property type="molecule type" value="Genomic_DNA"/>
</dbReference>
<evidence type="ECO:0000259" key="12">
    <source>
        <dbReference type="PROSITE" id="PS50893"/>
    </source>
</evidence>
<keyword evidence="2" id="KW-1003">Cell membrane</keyword>
<organism evidence="14 15">
    <name type="scientific">Nocardia jiangxiensis</name>
    <dbReference type="NCBI Taxonomy" id="282685"/>
    <lineage>
        <taxon>Bacteria</taxon>
        <taxon>Bacillati</taxon>
        <taxon>Actinomycetota</taxon>
        <taxon>Actinomycetes</taxon>
        <taxon>Mycobacteriales</taxon>
        <taxon>Nocardiaceae</taxon>
        <taxon>Nocardia</taxon>
    </lineage>
</organism>
<evidence type="ECO:0000313" key="14">
    <source>
        <dbReference type="EMBL" id="MFF3566644.1"/>
    </source>
</evidence>
<dbReference type="PROSITE" id="PS50929">
    <property type="entry name" value="ABC_TM1F"/>
    <property type="match status" value="1"/>
</dbReference>
<feature type="domain" description="ABC transporter" evidence="12">
    <location>
        <begin position="407"/>
        <end position="629"/>
    </location>
</feature>
<dbReference type="PROSITE" id="PS00211">
    <property type="entry name" value="ABC_TRANSPORTER_1"/>
    <property type="match status" value="1"/>
</dbReference>
<feature type="compositionally biased region" description="Pro residues" evidence="10">
    <location>
        <begin position="377"/>
        <end position="387"/>
    </location>
</feature>
<dbReference type="InterPro" id="IPR017871">
    <property type="entry name" value="ABC_transporter-like_CS"/>
</dbReference>
<keyword evidence="15" id="KW-1185">Reference proteome</keyword>
<comment type="caution">
    <text evidence="14">The sequence shown here is derived from an EMBL/GenBank/DDBJ whole genome shotgun (WGS) entry which is preliminary data.</text>
</comment>
<comment type="similarity">
    <text evidence="9">Belongs to the ABC transporter superfamily. Siderophore-Fe(3+) uptake transporter (SIUT) (TC 3.A.1.21) family.</text>
</comment>
<dbReference type="Gene3D" id="3.40.50.300">
    <property type="entry name" value="P-loop containing nucleotide triphosphate hydrolases"/>
    <property type="match status" value="1"/>
</dbReference>
<reference evidence="14 15" key="1">
    <citation type="submission" date="2024-10" db="EMBL/GenBank/DDBJ databases">
        <title>The Natural Products Discovery Center: Release of the First 8490 Sequenced Strains for Exploring Actinobacteria Biosynthetic Diversity.</title>
        <authorList>
            <person name="Kalkreuter E."/>
            <person name="Kautsar S.A."/>
            <person name="Yang D."/>
            <person name="Bader C.D."/>
            <person name="Teijaro C.N."/>
            <person name="Fluegel L."/>
            <person name="Davis C.M."/>
            <person name="Simpson J.R."/>
            <person name="Lauterbach L."/>
            <person name="Steele A.D."/>
            <person name="Gui C."/>
            <person name="Meng S."/>
            <person name="Li G."/>
            <person name="Viehrig K."/>
            <person name="Ye F."/>
            <person name="Su P."/>
            <person name="Kiefer A.F."/>
            <person name="Nichols A."/>
            <person name="Cepeda A.J."/>
            <person name="Yan W."/>
            <person name="Fan B."/>
            <person name="Jiang Y."/>
            <person name="Adhikari A."/>
            <person name="Zheng C.-J."/>
            <person name="Schuster L."/>
            <person name="Cowan T.M."/>
            <person name="Smanski M.J."/>
            <person name="Chevrette M.G."/>
            <person name="De Carvalho L.P.S."/>
            <person name="Shen B."/>
        </authorList>
    </citation>
    <scope>NUCLEOTIDE SEQUENCE [LARGE SCALE GENOMIC DNA]</scope>
    <source>
        <strain evidence="14 15">NPDC002593</strain>
    </source>
</reference>
<proteinExistence type="inferred from homology"/>
<feature type="transmembrane region" description="Helical" evidence="11">
    <location>
        <begin position="120"/>
        <end position="142"/>
    </location>
</feature>
<dbReference type="SMART" id="SM00382">
    <property type="entry name" value="AAA"/>
    <property type="match status" value="1"/>
</dbReference>
<evidence type="ECO:0000256" key="10">
    <source>
        <dbReference type="SAM" id="MobiDB-lite"/>
    </source>
</evidence>
<evidence type="ECO:0000256" key="2">
    <source>
        <dbReference type="ARBA" id="ARBA00022519"/>
    </source>
</evidence>
<dbReference type="SUPFAM" id="SSF90123">
    <property type="entry name" value="ABC transporter transmembrane region"/>
    <property type="match status" value="1"/>
</dbReference>
<comment type="subcellular location">
    <subcellularLocation>
        <location evidence="1">Cell inner membrane</location>
        <topology evidence="1">Multi-pass membrane protein</topology>
    </subcellularLocation>
</comment>
<evidence type="ECO:0000256" key="11">
    <source>
        <dbReference type="SAM" id="Phobius"/>
    </source>
</evidence>
<feature type="compositionally biased region" description="Pro residues" evidence="10">
    <location>
        <begin position="340"/>
        <end position="361"/>
    </location>
</feature>
<keyword evidence="5 14" id="KW-0067">ATP-binding</keyword>
<dbReference type="SUPFAM" id="SSF52540">
    <property type="entry name" value="P-loop containing nucleoside triphosphate hydrolases"/>
    <property type="match status" value="1"/>
</dbReference>
<keyword evidence="2" id="KW-0997">Cell inner membrane</keyword>
<dbReference type="Proteomes" id="UP001601992">
    <property type="component" value="Unassembled WGS sequence"/>
</dbReference>
<dbReference type="Gene3D" id="1.20.1560.10">
    <property type="entry name" value="ABC transporter type 1, transmembrane domain"/>
    <property type="match status" value="1"/>
</dbReference>
<keyword evidence="7 11" id="KW-1133">Transmembrane helix</keyword>
<dbReference type="Pfam" id="PF00664">
    <property type="entry name" value="ABC_membrane"/>
    <property type="match status" value="1"/>
</dbReference>
<feature type="transmembrane region" description="Helical" evidence="11">
    <location>
        <begin position="48"/>
        <end position="72"/>
    </location>
</feature>
<sequence length="632" mass="68359">MQLLRFLISISWMRITAVIAAGLVCGVANTYLVTLIRGVVSPPPHPPVTITSFVLAGVVILVSGVLSQLLLIRLAQDAIYRLRADLSTGIVSAPLEHLERLGTHRLMATLTEDVRSLSEAVTAIPSICVDVATIVGCFVFLAIVSGPIFAVTIAGTLLGIACVELVLKRVRGLYRAAREHEDGLLGSFQAVTLGIKELKLHRGRRRDFMDRHLLGSARDVRARNVAAGSKFSLAQGFGQLLQLGTMAVILFVLASAMHLSLDVMVGYVLVTTFLAMPMQNFMHRIPDLVRGDVALAKIRTMNLSMETLHDEESLPYTERPPAGPEPLVLTNVGYSYRTEAPPPVPPIPGAPPPPGMPPMPGGPGRGAKQAPGGRPAGAPPPPPPGARPPGGARPDVNGRRQLDHGRPDDRPVPMAPPPGGPIESGDESGFALGPLDLVFEPGQISFVIGGNGSGKSTLAKLITGLYVPRTGSISLGDERIDHENIEWFRQNCSAVFTDFHLFEDYLGFDRPGIDEEVRGYLEDLQIAHKVTVQDGRLSTIALSQGQRKRLALLTALLEDRQIYVFDEWAADQEPRFREVFYTEILAGLKRRGKTVIVITHDDRYFDHADQIVKLDFGKVVEATAAAGEAVVR</sequence>
<evidence type="ECO:0000256" key="5">
    <source>
        <dbReference type="ARBA" id="ARBA00022840"/>
    </source>
</evidence>
<dbReference type="InterPro" id="IPR027417">
    <property type="entry name" value="P-loop_NTPase"/>
</dbReference>
<evidence type="ECO:0000256" key="6">
    <source>
        <dbReference type="ARBA" id="ARBA00022967"/>
    </source>
</evidence>
<dbReference type="InterPro" id="IPR039421">
    <property type="entry name" value="Type_1_exporter"/>
</dbReference>
<dbReference type="PANTHER" id="PTHR24221">
    <property type="entry name" value="ATP-BINDING CASSETTE SUB-FAMILY B"/>
    <property type="match status" value="1"/>
</dbReference>
<dbReference type="InterPro" id="IPR003439">
    <property type="entry name" value="ABC_transporter-like_ATP-bd"/>
</dbReference>
<dbReference type="PROSITE" id="PS50893">
    <property type="entry name" value="ABC_TRANSPORTER_2"/>
    <property type="match status" value="1"/>
</dbReference>
<protein>
    <submittedName>
        <fullName evidence="14">ATP-binding cassette domain-containing protein</fullName>
    </submittedName>
</protein>
<evidence type="ECO:0000256" key="3">
    <source>
        <dbReference type="ARBA" id="ARBA00022692"/>
    </source>
</evidence>
<evidence type="ECO:0000313" key="15">
    <source>
        <dbReference type="Proteomes" id="UP001601992"/>
    </source>
</evidence>
<dbReference type="RefSeq" id="WP_387402458.1">
    <property type="nucleotide sequence ID" value="NZ_JBIAQY010000001.1"/>
</dbReference>
<keyword evidence="8 11" id="KW-0472">Membrane</keyword>
<evidence type="ECO:0000256" key="1">
    <source>
        <dbReference type="ARBA" id="ARBA00004429"/>
    </source>
</evidence>
<dbReference type="InterPro" id="IPR036640">
    <property type="entry name" value="ABC1_TM_sf"/>
</dbReference>
<keyword evidence="3 11" id="KW-0812">Transmembrane</keyword>
<name>A0ABW6RUH3_9NOCA</name>
<accession>A0ABW6RUH3</accession>
<gene>
    <name evidence="14" type="ORF">ACFYXQ_02565</name>
</gene>
<feature type="domain" description="ABC transmembrane type-1" evidence="13">
    <location>
        <begin position="1"/>
        <end position="290"/>
    </location>
</feature>
<evidence type="ECO:0000256" key="7">
    <source>
        <dbReference type="ARBA" id="ARBA00022989"/>
    </source>
</evidence>